<organism evidence="5 6">
    <name type="scientific">Halalkalibacter akibai (strain ATCC 43226 / DSM 21942 / CIP 109018 / JCM 9157 / 1139)</name>
    <name type="common">Bacillus akibai</name>
    <dbReference type="NCBI Taxonomy" id="1236973"/>
    <lineage>
        <taxon>Bacteria</taxon>
        <taxon>Bacillati</taxon>
        <taxon>Bacillota</taxon>
        <taxon>Bacilli</taxon>
        <taxon>Bacillales</taxon>
        <taxon>Bacillaceae</taxon>
        <taxon>Halalkalibacter</taxon>
    </lineage>
</organism>
<protein>
    <submittedName>
        <fullName evidence="5">Phenylalanyl-tRNA synthetase beta chain</fullName>
    </submittedName>
</protein>
<reference evidence="5 6" key="1">
    <citation type="journal article" date="2014" name="Genome Announc.">
        <title>Draft Genome Sequences of Three Alkaliphilic Bacillus Strains, Bacillus wakoensis JCM 9140T, Bacillus akibai JCM 9157T, and Bacillus hemicellulosilyticus JCM 9152T.</title>
        <authorList>
            <person name="Yuki M."/>
            <person name="Oshima K."/>
            <person name="Suda W."/>
            <person name="Oshida Y."/>
            <person name="Kitamura K."/>
            <person name="Iida T."/>
            <person name="Hattori M."/>
            <person name="Ohkuma M."/>
        </authorList>
    </citation>
    <scope>NUCLEOTIDE SEQUENCE [LARGE SCALE GENOMIC DNA]</scope>
    <source>
        <strain evidence="5 6">JCM 9157</strain>
    </source>
</reference>
<gene>
    <name evidence="5" type="ORF">JCM9157_1955</name>
</gene>
<proteinExistence type="predicted"/>
<evidence type="ECO:0000256" key="3">
    <source>
        <dbReference type="PROSITE-ProRule" id="PRU00209"/>
    </source>
</evidence>
<dbReference type="Proteomes" id="UP000018896">
    <property type="component" value="Unassembled WGS sequence"/>
</dbReference>
<dbReference type="SUPFAM" id="SSF50249">
    <property type="entry name" value="Nucleic acid-binding proteins"/>
    <property type="match status" value="1"/>
</dbReference>
<keyword evidence="2 3" id="KW-0694">RNA-binding</keyword>
<evidence type="ECO:0000259" key="4">
    <source>
        <dbReference type="PROSITE" id="PS50886"/>
    </source>
</evidence>
<evidence type="ECO:0000256" key="1">
    <source>
        <dbReference type="ARBA" id="ARBA00022555"/>
    </source>
</evidence>
<keyword evidence="6" id="KW-1185">Reference proteome</keyword>
<dbReference type="STRING" id="1236973.JCM9157_1955"/>
<comment type="caution">
    <text evidence="5">The sequence shown here is derived from an EMBL/GenBank/DDBJ whole genome shotgun (WGS) entry which is preliminary data.</text>
</comment>
<dbReference type="Gene3D" id="2.40.50.140">
    <property type="entry name" value="Nucleic acid-binding proteins"/>
    <property type="match status" value="1"/>
</dbReference>
<dbReference type="InterPro" id="IPR002547">
    <property type="entry name" value="tRNA-bd_dom"/>
</dbReference>
<keyword evidence="1 3" id="KW-0820">tRNA-binding</keyword>
<dbReference type="EMBL" id="BAUV01000012">
    <property type="protein sequence ID" value="GAE34873.1"/>
    <property type="molecule type" value="Genomic_DNA"/>
</dbReference>
<evidence type="ECO:0000313" key="5">
    <source>
        <dbReference type="EMBL" id="GAE34873.1"/>
    </source>
</evidence>
<dbReference type="GO" id="GO:0004812">
    <property type="term" value="F:aminoacyl-tRNA ligase activity"/>
    <property type="evidence" value="ECO:0007669"/>
    <property type="project" value="UniProtKB-KW"/>
</dbReference>
<dbReference type="eggNOG" id="COG0073">
    <property type="taxonomic scope" value="Bacteria"/>
</dbReference>
<evidence type="ECO:0000256" key="2">
    <source>
        <dbReference type="ARBA" id="ARBA00022884"/>
    </source>
</evidence>
<feature type="domain" description="TRNA-binding" evidence="4">
    <location>
        <begin position="40"/>
        <end position="95"/>
    </location>
</feature>
<dbReference type="PROSITE" id="PS50886">
    <property type="entry name" value="TRBD"/>
    <property type="match status" value="1"/>
</dbReference>
<sequence>MLVSYKWLQDYVDVKEHSARDIAEKMTRGGIEIDFVHSLNQGISGVVVGFVKECTQHPNADKLNVCQVDIGEEELVQIVCGAKNVAQANMLRLQK</sequence>
<keyword evidence="5" id="KW-0030">Aminoacyl-tRNA synthetase</keyword>
<dbReference type="GO" id="GO:0000049">
    <property type="term" value="F:tRNA binding"/>
    <property type="evidence" value="ECO:0007669"/>
    <property type="project" value="UniProtKB-UniRule"/>
</dbReference>
<dbReference type="AlphaFoldDB" id="W4QTB7"/>
<dbReference type="Pfam" id="PF01588">
    <property type="entry name" value="tRNA_bind"/>
    <property type="match status" value="1"/>
</dbReference>
<dbReference type="InterPro" id="IPR012340">
    <property type="entry name" value="NA-bd_OB-fold"/>
</dbReference>
<keyword evidence="5" id="KW-0436">Ligase</keyword>
<evidence type="ECO:0000313" key="6">
    <source>
        <dbReference type="Proteomes" id="UP000018896"/>
    </source>
</evidence>
<accession>W4QTB7</accession>
<name>W4QTB7_HALA3</name>